<organism evidence="3 4">
    <name type="scientific">Thermoplasma acidophilum (strain ATCC 25905 / DSM 1728 / JCM 9062 / NBRC 15155 / AMRC-C165)</name>
    <dbReference type="NCBI Taxonomy" id="273075"/>
    <lineage>
        <taxon>Archaea</taxon>
        <taxon>Methanobacteriati</taxon>
        <taxon>Thermoplasmatota</taxon>
        <taxon>Thermoplasmata</taxon>
        <taxon>Thermoplasmatales</taxon>
        <taxon>Thermoplasmataceae</taxon>
        <taxon>Thermoplasma</taxon>
    </lineage>
</organism>
<keyword evidence="4" id="KW-1185">Reference proteome</keyword>
<evidence type="ECO:0000313" key="3">
    <source>
        <dbReference type="EMBL" id="CAC11487.1"/>
    </source>
</evidence>
<dbReference type="InterPro" id="IPR036291">
    <property type="entry name" value="NAD(P)-bd_dom_sf"/>
</dbReference>
<dbReference type="EMBL" id="AL445064">
    <property type="protein sequence ID" value="CAC11487.1"/>
    <property type="molecule type" value="Genomic_DNA"/>
</dbReference>
<dbReference type="AlphaFoldDB" id="Q9HL87"/>
<dbReference type="RefSeq" id="WP_010900771.1">
    <property type="nucleotide sequence ID" value="NC_002578.1"/>
</dbReference>
<dbReference type="STRING" id="273075.gene:9571561"/>
<reference evidence="3 4" key="1">
    <citation type="journal article" date="2000" name="Nature">
        <title>The genome sequence of the thermoacidophilic scavenger Thermoplasma acidophilum.</title>
        <authorList>
            <person name="Ruepp A."/>
            <person name="Graml W."/>
            <person name="Santos-Martinez M.L."/>
            <person name="Koretke K.K."/>
            <person name="Volker C."/>
            <person name="Mewes H.W."/>
            <person name="Frishman D."/>
            <person name="Stocker S."/>
            <person name="Lupas A.N."/>
            <person name="Baumeister W."/>
        </authorList>
    </citation>
    <scope>NUCLEOTIDE SEQUENCE [LARGE SCALE GENOMIC DNA]</scope>
    <source>
        <strain evidence="4">ATCC 25905 / DSM 1728 / JCM 9062 / NBRC 15155 / AMRC-C165</strain>
    </source>
</reference>
<evidence type="ECO:0000259" key="2">
    <source>
        <dbReference type="Pfam" id="PF01370"/>
    </source>
</evidence>
<name>Q9HL87_THEAC</name>
<gene>
    <name evidence="3" type="ordered locus">Ta0343</name>
</gene>
<dbReference type="Pfam" id="PF01370">
    <property type="entry name" value="Epimerase"/>
    <property type="match status" value="1"/>
</dbReference>
<dbReference type="InterPro" id="IPR001509">
    <property type="entry name" value="Epimerase_deHydtase"/>
</dbReference>
<dbReference type="PANTHER" id="PTHR43000">
    <property type="entry name" value="DTDP-D-GLUCOSE 4,6-DEHYDRATASE-RELATED"/>
    <property type="match status" value="1"/>
</dbReference>
<dbReference type="Gene3D" id="3.40.50.720">
    <property type="entry name" value="NAD(P)-binding Rossmann-like Domain"/>
    <property type="match status" value="1"/>
</dbReference>
<dbReference type="SUPFAM" id="SSF51735">
    <property type="entry name" value="NAD(P)-binding Rossmann-fold domains"/>
    <property type="match status" value="1"/>
</dbReference>
<dbReference type="KEGG" id="tac:Ta0343"/>
<dbReference type="InParanoid" id="Q9HL87"/>
<comment type="similarity">
    <text evidence="1">Belongs to the NAD(P)-dependent epimerase/dehydratase family.</text>
</comment>
<dbReference type="HOGENOM" id="CLU_007383_1_7_2"/>
<evidence type="ECO:0000313" key="4">
    <source>
        <dbReference type="Proteomes" id="UP000001024"/>
    </source>
</evidence>
<evidence type="ECO:0000256" key="1">
    <source>
        <dbReference type="ARBA" id="ARBA00007637"/>
    </source>
</evidence>
<proteinExistence type="inferred from homology"/>
<dbReference type="eggNOG" id="arCOG01369">
    <property type="taxonomic scope" value="Archaea"/>
</dbReference>
<protein>
    <submittedName>
        <fullName evidence="3">Nucleotide sugar epimerase related protein</fullName>
    </submittedName>
</protein>
<dbReference type="EnsemblBacteria" id="CAC11487">
    <property type="protein sequence ID" value="CAC11487"/>
    <property type="gene ID" value="CAC11487"/>
</dbReference>
<dbReference type="PaxDb" id="273075-Ta0343"/>
<sequence length="307" mass="35038">MDIRGKEILVTGGAGFIGSNLVIRLAKENHVYVLDDLQTGSLRNLSSVYDGIDFVKDRVANVNDYCFDPDYIFHIGLYSSSPMYKDNPHLVGELIKDMVSVLELAKRKKSTVVYASTSSIYNGVKPPHREDVIPFVTDFYTEARYATERISELYSKLYGINISAMRFFSVYGYNERSKKKFANLVSQFIWDMHDGKQPVIYGDGEQKRDFVFVDDVVDALINAAVYNTGFNVYNVGTGKNYSLNELVQKLNDHMHTDIKAKYVENPMAKTYVHETLADTKKSEEKIKFKAKISLDEGIDKLMKYYGY</sequence>
<feature type="domain" description="NAD-dependent epimerase/dehydratase" evidence="2">
    <location>
        <begin position="8"/>
        <end position="236"/>
    </location>
</feature>
<dbReference type="PRINTS" id="PR01713">
    <property type="entry name" value="NUCEPIMERASE"/>
</dbReference>
<accession>Q9HL87</accession>
<dbReference type="Proteomes" id="UP000001024">
    <property type="component" value="Chromosome"/>
</dbReference>
<dbReference type="OrthoDB" id="4907at2157"/>